<evidence type="ECO:0000259" key="4">
    <source>
        <dbReference type="PROSITE" id="PS51841"/>
    </source>
</evidence>
<dbReference type="SUPFAM" id="SSF74853">
    <property type="entry name" value="Lamin A/C globular tail domain"/>
    <property type="match status" value="2"/>
</dbReference>
<keyword evidence="3" id="KW-0732">Signal</keyword>
<keyword evidence="6" id="KW-1185">Reference proteome</keyword>
<reference evidence="5 6" key="1">
    <citation type="submission" date="2020-08" db="EMBL/GenBank/DDBJ databases">
        <title>Genomic Encyclopedia of Type Strains, Phase IV (KMG-IV): sequencing the most valuable type-strain genomes for metagenomic binning, comparative biology and taxonomic classification.</title>
        <authorList>
            <person name="Goeker M."/>
        </authorList>
    </citation>
    <scope>NUCLEOTIDE SEQUENCE [LARGE SCALE GENOMIC DNA]</scope>
    <source>
        <strain evidence="5 6">DSM 11805</strain>
    </source>
</reference>
<dbReference type="EMBL" id="JACHON010000002">
    <property type="protein sequence ID" value="MBB6512095.1"/>
    <property type="molecule type" value="Genomic_DNA"/>
</dbReference>
<comment type="caution">
    <text evidence="5">The sequence shown here is derived from an EMBL/GenBank/DDBJ whole genome shotgun (WGS) entry which is preliminary data.</text>
</comment>
<feature type="compositionally biased region" description="Acidic residues" evidence="1">
    <location>
        <begin position="1863"/>
        <end position="1873"/>
    </location>
</feature>
<feature type="region of interest" description="Disordered" evidence="1">
    <location>
        <begin position="41"/>
        <end position="155"/>
    </location>
</feature>
<dbReference type="InterPro" id="IPR029052">
    <property type="entry name" value="Metallo-depent_PP-like"/>
</dbReference>
<accession>A0A841RLQ5</accession>
<dbReference type="GO" id="GO:0016787">
    <property type="term" value="F:hydrolase activity"/>
    <property type="evidence" value="ECO:0007669"/>
    <property type="project" value="InterPro"/>
</dbReference>
<feature type="compositionally biased region" description="Acidic residues" evidence="1">
    <location>
        <begin position="140"/>
        <end position="155"/>
    </location>
</feature>
<protein>
    <recommendedName>
        <fullName evidence="4">LTD domain-containing protein</fullName>
    </recommendedName>
</protein>
<feature type="domain" description="LTD" evidence="4">
    <location>
        <begin position="712"/>
        <end position="861"/>
    </location>
</feature>
<evidence type="ECO:0000256" key="1">
    <source>
        <dbReference type="SAM" id="MobiDB-lite"/>
    </source>
</evidence>
<feature type="signal peptide" evidence="3">
    <location>
        <begin position="1"/>
        <end position="31"/>
    </location>
</feature>
<name>A0A841RLQ5_9BACI</name>
<dbReference type="InterPro" id="IPR001322">
    <property type="entry name" value="Lamin_tail_dom"/>
</dbReference>
<feature type="compositionally biased region" description="Low complexity" evidence="1">
    <location>
        <begin position="85"/>
        <end position="106"/>
    </location>
</feature>
<evidence type="ECO:0000313" key="5">
    <source>
        <dbReference type="EMBL" id="MBB6512095.1"/>
    </source>
</evidence>
<dbReference type="Pfam" id="PF00932">
    <property type="entry name" value="LTD"/>
    <property type="match status" value="2"/>
</dbReference>
<feature type="transmembrane region" description="Helical" evidence="2">
    <location>
        <begin position="1943"/>
        <end position="1966"/>
    </location>
</feature>
<evidence type="ECO:0000256" key="3">
    <source>
        <dbReference type="SAM" id="SignalP"/>
    </source>
</evidence>
<keyword evidence="2" id="KW-1133">Transmembrane helix</keyword>
<feature type="domain" description="LTD" evidence="4">
    <location>
        <begin position="422"/>
        <end position="572"/>
    </location>
</feature>
<dbReference type="SUPFAM" id="SSF56300">
    <property type="entry name" value="Metallo-dependent phosphatases"/>
    <property type="match status" value="1"/>
</dbReference>
<dbReference type="InterPro" id="IPR004843">
    <property type="entry name" value="Calcineurin-like_PHP"/>
</dbReference>
<gene>
    <name evidence="5" type="ORF">GGQ92_000876</name>
</gene>
<feature type="compositionally biased region" description="Basic and acidic residues" evidence="1">
    <location>
        <begin position="41"/>
        <end position="50"/>
    </location>
</feature>
<feature type="region of interest" description="Disordered" evidence="1">
    <location>
        <begin position="1863"/>
        <end position="1933"/>
    </location>
</feature>
<organism evidence="5 6">
    <name type="scientific">Gracilibacillus halotolerans</name>
    <dbReference type="NCBI Taxonomy" id="74386"/>
    <lineage>
        <taxon>Bacteria</taxon>
        <taxon>Bacillati</taxon>
        <taxon>Bacillota</taxon>
        <taxon>Bacilli</taxon>
        <taxon>Bacillales</taxon>
        <taxon>Bacillaceae</taxon>
        <taxon>Gracilibacillus</taxon>
    </lineage>
</organism>
<evidence type="ECO:0000256" key="2">
    <source>
        <dbReference type="SAM" id="Phobius"/>
    </source>
</evidence>
<dbReference type="RefSeq" id="WP_246384037.1">
    <property type="nucleotide sequence ID" value="NZ_BAAACU010000002.1"/>
</dbReference>
<dbReference type="PANTHER" id="PTHR43143">
    <property type="entry name" value="METALLOPHOSPHOESTERASE, CALCINEURIN SUPERFAMILY"/>
    <property type="match status" value="1"/>
</dbReference>
<sequence>MSKRKKLLKKISIALIGLLLFTHLLPAPVLATIPTSMKEQVIEESEKKEEEDAVNNHSKPQMDKDNPEMNNSQEKVVEKAPPPSNNISSEPIVENTTENNPVETTTDLNEETKPLSKQAEITVEEKLAPPVPTDNPEGTITEEDLDEPTNVEEDPNENPLLLITEIIPDNTGADRFEFFEVFNNSNLPISLDYVDIYLRSTDSSYNDRAFTYSNKTIQPGEVLVFWNNSNGLELEDFNEHYSTQLDESKVVEYEGTSFSNQGNRGVVIKENGTDIVVASYATADFQVGKSVTYQYQAQQKEMLVYEQSTNPTPGEITSDQIPENNVVIAAHEAPVIEHEPVVSALEGEEIIIQANLTDDEEKIKGFLYYRQSKDQSFQVTSFDHKESNIYEAVIPGQNVKAGELEYYMEAVDWNYRTTYPEASIRIQIEAKELSEEDYQSIPPLLITELAPNSKGPGTDFYEYFEIYNNSNQPLSLRQYAHIYYYTDSGRELLFQVPNVTIEPKETLVFWYNNGNNTLEDFNAEFSVNLTEDQVVQVTDSVFPGFANGGNRALVLKNAQGEEVVYADYDGADNDNNGKTIHYQYPLNDTKMKKYKTLATPTPGEIETSQVPKEVVQLPEQETDTEAPKIVHEPVTSTELYQSISIEAEITDDITIPTATLYVKEDAGDDYRTLTMRNTADSPSIFTAVIPGEFVASDLTYYIEASDGFNSSTTEPVTISTKTLDIDTQQLPKLLVTEVVPDSTNVGSADGYEFIEVYNNTDQPTSLEHYTIQYRYGNDPASDVLWPAVPYNVVIPARETLVFWIINGQNNDSTVADFNENYGSNLVENKDIVRIYSAGMANGSMRGLIIASNIGKEYSIAYYNDDESVSDTAPDKGIIYKFPTDDSNIMEKMSAGVQDATPGRVETYQVPSEPVRITQDSNPPSIQDRTSITTIQQTEDLDLKAYAADEEELLSVAVHYRTDKMEEFQTALLHQLETEGEFSHRIYSPEIIGATEIEYYFEASDGTHTTTTDRVIVSVESNVSNESLRLNVEQNQVIGGTYTLKGTSNNDRPSDLQMRVDGEEFKNTFYALEHPAYFAYEVSGINTYFQNGVTIGDQIIHIFDDWMAEWETISVPIEPELLSIGSNTITIRAGNKASPWEGDPGENRDDYNLRNVRLVLADGTVLYDPNKADPTVVYDMGDDGTYRIFEDFTFQITDEHTNSIAYVWDTKELEDGEYVLELEGSHQTLSEVVMVDNTAPTIEFNIEDGEFYKGTFVIDAEIIDEVAGVMEYEATLNGEQIELPYATSSGTLKPGEHTVTITAIDHVGNESVQELHFTTADEHPVISDQLTDAEKGDPTLRLLVNDPMEDNVHVSFYQAYQYKPSDMAYVQSYQGAAPTEPPATLELGVEDRIFTEEETSLTSEQDGEYLMTRDTENFPYHRFDITLDDSIQAEDTVELEWTGHSLEGRKVSMYVWNFSRSQWDLVAYEIAGENDFILRGEMLVGDYSENHKIHALVQDEIPEDRDAYDYTFVWMSDTQYYAESYPHIFDRQTEWIAAQKNEMKIEYVIHSGDLVDESDQEYQWIHADEYMGTLDKAGIPYGVLAGNHDVYQKDNDYTEYYKYFGEERFNQYSYYGGSYLNNRGHYDLISAAGNDYIFVYLGWGIEDDGITWMNEVLAQHPDRTGILVFHEYLQATGTRHPLGEKLYQEVVLPNENVIAVLSGHYHEAQTLIDEIDDDGDGVVDRRVYQMLADYQAGPEGGQGYMRLLHFDTSNNQIYVNTYSPYLDDYNYYDTDQYPGKDEFTIDLDLTPKEKLVATDSFTVNVYTNNEIDTVYNVPSGGIAETIWEGLTEDGRYFWYATLTDEYSGETRSSIWSLVRGEDSISEGDMEDEPYNPELKIPNPADEPVGDTPRIPGNEEPTTDQTVEIDKVSSTGVEQSTEDDSNNEAEGQTSNKKLPKTATNIYHYLFLSAIFIAVGLLLYVLAIYRKRVNN</sequence>
<dbReference type="Gene3D" id="3.60.21.10">
    <property type="match status" value="1"/>
</dbReference>
<dbReference type="Proteomes" id="UP000572212">
    <property type="component" value="Unassembled WGS sequence"/>
</dbReference>
<keyword evidence="2" id="KW-0472">Membrane</keyword>
<dbReference type="InterPro" id="IPR036415">
    <property type="entry name" value="Lamin_tail_dom_sf"/>
</dbReference>
<keyword evidence="2" id="KW-0812">Transmembrane</keyword>
<dbReference type="PROSITE" id="PS51841">
    <property type="entry name" value="LTD"/>
    <property type="match status" value="2"/>
</dbReference>
<dbReference type="InterPro" id="IPR051918">
    <property type="entry name" value="STPP_CPPED1"/>
</dbReference>
<feature type="chain" id="PRO_5032945904" description="LTD domain-containing protein" evidence="3">
    <location>
        <begin position="32"/>
        <end position="1972"/>
    </location>
</feature>
<evidence type="ECO:0000313" key="6">
    <source>
        <dbReference type="Proteomes" id="UP000572212"/>
    </source>
</evidence>
<dbReference type="PANTHER" id="PTHR43143:SF5">
    <property type="entry name" value="SECRETED PROTEIN"/>
    <property type="match status" value="1"/>
</dbReference>
<proteinExistence type="predicted"/>
<dbReference type="Pfam" id="PF00149">
    <property type="entry name" value="Metallophos"/>
    <property type="match status" value="1"/>
</dbReference>